<keyword evidence="1" id="KW-1133">Transmembrane helix</keyword>
<keyword evidence="1" id="KW-0472">Membrane</keyword>
<comment type="caution">
    <text evidence="2">The sequence shown here is derived from an EMBL/GenBank/DDBJ whole genome shotgun (WGS) entry which is preliminary data.</text>
</comment>
<proteinExistence type="predicted"/>
<sequence>MTEAFYPLLTLLAPSLGLSLAFGQAREWLPLLLGLYYAFPLLLHPLGRRLPLPGRLGVLGGLGARGEAYLPLLVLLLPYGLYWLAAGRMGARLGPAYAAFLKGPGLAVPLVLLVAWPLGVRLPPFAATLLLLGLFLLAERALRWAWGRAG</sequence>
<accession>A0ABV6Q2Y6</accession>
<evidence type="ECO:0000313" key="3">
    <source>
        <dbReference type="Proteomes" id="UP001589830"/>
    </source>
</evidence>
<feature type="transmembrane region" description="Helical" evidence="1">
    <location>
        <begin position="97"/>
        <end position="116"/>
    </location>
</feature>
<evidence type="ECO:0008006" key="4">
    <source>
        <dbReference type="Google" id="ProtNLM"/>
    </source>
</evidence>
<evidence type="ECO:0000256" key="1">
    <source>
        <dbReference type="SAM" id="Phobius"/>
    </source>
</evidence>
<reference evidence="2 3" key="1">
    <citation type="submission" date="2024-09" db="EMBL/GenBank/DDBJ databases">
        <authorList>
            <person name="Sun Q."/>
            <person name="Mori K."/>
        </authorList>
    </citation>
    <scope>NUCLEOTIDE SEQUENCE [LARGE SCALE GENOMIC DNA]</scope>
    <source>
        <strain evidence="2 3">NCAIM B.02340</strain>
    </source>
</reference>
<protein>
    <recommendedName>
        <fullName evidence="4">Transporter</fullName>
    </recommendedName>
</protein>
<keyword evidence="1" id="KW-0812">Transmembrane</keyword>
<keyword evidence="3" id="KW-1185">Reference proteome</keyword>
<dbReference type="Proteomes" id="UP001589830">
    <property type="component" value="Unassembled WGS sequence"/>
</dbReference>
<organism evidence="2 3">
    <name type="scientific">Thermus composti</name>
    <dbReference type="NCBI Taxonomy" id="532059"/>
    <lineage>
        <taxon>Bacteria</taxon>
        <taxon>Thermotogati</taxon>
        <taxon>Deinococcota</taxon>
        <taxon>Deinococci</taxon>
        <taxon>Thermales</taxon>
        <taxon>Thermaceae</taxon>
        <taxon>Thermus</taxon>
    </lineage>
</organism>
<feature type="transmembrane region" description="Helical" evidence="1">
    <location>
        <begin position="122"/>
        <end position="138"/>
    </location>
</feature>
<feature type="transmembrane region" description="Helical" evidence="1">
    <location>
        <begin position="68"/>
        <end position="85"/>
    </location>
</feature>
<dbReference type="EMBL" id="JBHLTW010000017">
    <property type="protein sequence ID" value="MFC0595498.1"/>
    <property type="molecule type" value="Genomic_DNA"/>
</dbReference>
<dbReference type="RefSeq" id="WP_014511370.1">
    <property type="nucleotide sequence ID" value="NZ_BMPJ01000012.1"/>
</dbReference>
<gene>
    <name evidence="2" type="ORF">ACFFFP_04880</name>
</gene>
<name>A0ABV6Q2Y6_9DEIN</name>
<evidence type="ECO:0000313" key="2">
    <source>
        <dbReference type="EMBL" id="MFC0595498.1"/>
    </source>
</evidence>